<evidence type="ECO:0000256" key="2">
    <source>
        <dbReference type="ARBA" id="ARBA00010670"/>
    </source>
</evidence>
<dbReference type="InterPro" id="IPR012918">
    <property type="entry name" value="RTP801-like"/>
</dbReference>
<comment type="similarity">
    <text evidence="2">Belongs to the DDIT4 family.</text>
</comment>
<dbReference type="PANTHER" id="PTHR12478">
    <property type="entry name" value="DNA-DAMAGE-INDUCIBLE TRANSCRIPT 4 PROTEIN DDIT4"/>
    <property type="match status" value="1"/>
</dbReference>
<evidence type="ECO:0000313" key="5">
    <source>
        <dbReference type="RefSeq" id="XP_002739827.1"/>
    </source>
</evidence>
<protein>
    <submittedName>
        <fullName evidence="5">Protein scylla-like</fullName>
    </submittedName>
</protein>
<dbReference type="Pfam" id="PF07809">
    <property type="entry name" value="RTP801_C"/>
    <property type="match status" value="1"/>
</dbReference>
<keyword evidence="3" id="KW-0963">Cytoplasm</keyword>
<dbReference type="PANTHER" id="PTHR12478:SF16">
    <property type="entry name" value="PROTEIN CHARYBDE-RELATED"/>
    <property type="match status" value="1"/>
</dbReference>
<dbReference type="GeneID" id="100376792"/>
<sequence length="246" mass="27884">MTALYSLKLNSRDRALAKSSQTTKATASIDTMQSTADRVSRLDSVEMETQQQVGITYALHRLLDKLADILLGKRKVTPTSSVIETAKTREWTQNSVSVNENSYGTFEDPDEKETCESLSKRIFETLRTAKEVKLDCEMYIPCNLTLRIAQDIMRMSECEPCGIRGCTTFITMEDGRHIRKLGKIAVDPDTVATFEIHLTLQRIDKTFFSLTFPTCLKFAHRNSITVSPGFRLIKNKLYRSPVLTIK</sequence>
<keyword evidence="4" id="KW-1185">Reference proteome</keyword>
<organism evidence="4 5">
    <name type="scientific">Saccoglossus kowalevskii</name>
    <name type="common">Acorn worm</name>
    <dbReference type="NCBI Taxonomy" id="10224"/>
    <lineage>
        <taxon>Eukaryota</taxon>
        <taxon>Metazoa</taxon>
        <taxon>Hemichordata</taxon>
        <taxon>Enteropneusta</taxon>
        <taxon>Harrimaniidae</taxon>
        <taxon>Saccoglossus</taxon>
    </lineage>
</organism>
<name>A0ABM0GXZ1_SACKO</name>
<dbReference type="Gene3D" id="3.90.470.40">
    <property type="entry name" value="RTP801-like"/>
    <property type="match status" value="1"/>
</dbReference>
<dbReference type="Proteomes" id="UP000694865">
    <property type="component" value="Unplaced"/>
</dbReference>
<gene>
    <name evidence="5" type="primary">LOC100376792</name>
</gene>
<evidence type="ECO:0000256" key="1">
    <source>
        <dbReference type="ARBA" id="ARBA00004496"/>
    </source>
</evidence>
<evidence type="ECO:0000313" key="4">
    <source>
        <dbReference type="Proteomes" id="UP000694865"/>
    </source>
</evidence>
<dbReference type="InterPro" id="IPR038281">
    <property type="entry name" value="RTP801-like_C_sf"/>
</dbReference>
<accession>A0ABM0GXZ1</accession>
<reference evidence="5" key="1">
    <citation type="submission" date="2025-08" db="UniProtKB">
        <authorList>
            <consortium name="RefSeq"/>
        </authorList>
    </citation>
    <scope>IDENTIFICATION</scope>
    <source>
        <tissue evidence="5">Testes</tissue>
    </source>
</reference>
<comment type="subcellular location">
    <subcellularLocation>
        <location evidence="1">Cytoplasm</location>
    </subcellularLocation>
</comment>
<evidence type="ECO:0000256" key="3">
    <source>
        <dbReference type="ARBA" id="ARBA00022490"/>
    </source>
</evidence>
<dbReference type="RefSeq" id="XP_002739827.1">
    <property type="nucleotide sequence ID" value="XM_002739781.2"/>
</dbReference>
<proteinExistence type="inferred from homology"/>